<organism evidence="2 3">
    <name type="scientific">Prorocentrum cordatum</name>
    <dbReference type="NCBI Taxonomy" id="2364126"/>
    <lineage>
        <taxon>Eukaryota</taxon>
        <taxon>Sar</taxon>
        <taxon>Alveolata</taxon>
        <taxon>Dinophyceae</taxon>
        <taxon>Prorocentrales</taxon>
        <taxon>Prorocentraceae</taxon>
        <taxon>Prorocentrum</taxon>
    </lineage>
</organism>
<comment type="caution">
    <text evidence="2">The sequence shown here is derived from an EMBL/GenBank/DDBJ whole genome shotgun (WGS) entry which is preliminary data.</text>
</comment>
<feature type="compositionally biased region" description="Polar residues" evidence="1">
    <location>
        <begin position="67"/>
        <end position="78"/>
    </location>
</feature>
<evidence type="ECO:0000313" key="2">
    <source>
        <dbReference type="EMBL" id="CAK0862743.1"/>
    </source>
</evidence>
<keyword evidence="3" id="KW-1185">Reference proteome</keyword>
<feature type="region of interest" description="Disordered" evidence="1">
    <location>
        <begin position="216"/>
        <end position="238"/>
    </location>
</feature>
<feature type="region of interest" description="Disordered" evidence="1">
    <location>
        <begin position="273"/>
        <end position="294"/>
    </location>
</feature>
<feature type="region of interest" description="Disordered" evidence="1">
    <location>
        <begin position="38"/>
        <end position="113"/>
    </location>
</feature>
<protein>
    <submittedName>
        <fullName evidence="2">Uncharacterized protein</fullName>
    </submittedName>
</protein>
<feature type="non-terminal residue" evidence="2">
    <location>
        <position position="1"/>
    </location>
</feature>
<accession>A0ABN9UVY7</accession>
<gene>
    <name evidence="2" type="ORF">PCOR1329_LOCUS51082</name>
</gene>
<feature type="non-terminal residue" evidence="2">
    <location>
        <position position="294"/>
    </location>
</feature>
<dbReference type="Proteomes" id="UP001189429">
    <property type="component" value="Unassembled WGS sequence"/>
</dbReference>
<reference evidence="2" key="1">
    <citation type="submission" date="2023-10" db="EMBL/GenBank/DDBJ databases">
        <authorList>
            <person name="Chen Y."/>
            <person name="Shah S."/>
            <person name="Dougan E. K."/>
            <person name="Thang M."/>
            <person name="Chan C."/>
        </authorList>
    </citation>
    <scope>NUCLEOTIDE SEQUENCE [LARGE SCALE GENOMIC DNA]</scope>
</reference>
<name>A0ABN9UVY7_9DINO</name>
<sequence>GSVAPARGGVESDTAVIVQAALPAAVEASGRVLLGARVPRSPARTPFQRATRLATGEVPAEARPTARPSSTLVASQPLASLDGSEAPPSPPPRDLEPCQQLRNEEAQSSGGAGSVAGEFQARLDFDRALQAQKDCVNARSKKAVMEKETNKDTNHNKYKKYEVLVKSAALGVVDAGSCIEDLQVEASEFGTSAIVEGGSRCDGMLFGIAESEAGGVSLQSERTREAETQSKVGGTPKAVVEESRLAQWRLERDVPGVIGKKTSKQCEFAPSEVADGGSCYKGKLDEDSEFGTSE</sequence>
<proteinExistence type="predicted"/>
<evidence type="ECO:0000313" key="3">
    <source>
        <dbReference type="Proteomes" id="UP001189429"/>
    </source>
</evidence>
<dbReference type="EMBL" id="CAUYUJ010016192">
    <property type="protein sequence ID" value="CAK0862743.1"/>
    <property type="molecule type" value="Genomic_DNA"/>
</dbReference>
<evidence type="ECO:0000256" key="1">
    <source>
        <dbReference type="SAM" id="MobiDB-lite"/>
    </source>
</evidence>